<reference evidence="1 2" key="1">
    <citation type="submission" date="2017-03" db="EMBL/GenBank/DDBJ databases">
        <title>Genome Survey of Euroglyphus maynei.</title>
        <authorList>
            <person name="Arlian L.G."/>
            <person name="Morgan M.S."/>
            <person name="Rider S.D."/>
        </authorList>
    </citation>
    <scope>NUCLEOTIDE SEQUENCE [LARGE SCALE GENOMIC DNA]</scope>
    <source>
        <strain evidence="1">Arlian Lab</strain>
        <tissue evidence="1">Whole body</tissue>
    </source>
</reference>
<dbReference type="OrthoDB" id="5982705at2759"/>
<comment type="caution">
    <text evidence="1">The sequence shown here is derived from an EMBL/GenBank/DDBJ whole genome shotgun (WGS) entry which is preliminary data.</text>
</comment>
<name>A0A1Y3BAG7_EURMA</name>
<organism evidence="1 2">
    <name type="scientific">Euroglyphus maynei</name>
    <name type="common">Mayne's house dust mite</name>
    <dbReference type="NCBI Taxonomy" id="6958"/>
    <lineage>
        <taxon>Eukaryota</taxon>
        <taxon>Metazoa</taxon>
        <taxon>Ecdysozoa</taxon>
        <taxon>Arthropoda</taxon>
        <taxon>Chelicerata</taxon>
        <taxon>Arachnida</taxon>
        <taxon>Acari</taxon>
        <taxon>Acariformes</taxon>
        <taxon>Sarcoptiformes</taxon>
        <taxon>Astigmata</taxon>
        <taxon>Psoroptidia</taxon>
        <taxon>Analgoidea</taxon>
        <taxon>Pyroglyphidae</taxon>
        <taxon>Pyroglyphinae</taxon>
        <taxon>Euroglyphus</taxon>
    </lineage>
</organism>
<gene>
    <name evidence="1" type="ORF">BLA29_014370</name>
</gene>
<dbReference type="Proteomes" id="UP000194236">
    <property type="component" value="Unassembled WGS sequence"/>
</dbReference>
<accession>A0A1Y3BAG7</accession>
<evidence type="ECO:0000313" key="2">
    <source>
        <dbReference type="Proteomes" id="UP000194236"/>
    </source>
</evidence>
<dbReference type="EMBL" id="MUJZ01034728">
    <property type="protein sequence ID" value="OTF77024.1"/>
    <property type="molecule type" value="Genomic_DNA"/>
</dbReference>
<proteinExistence type="predicted"/>
<protein>
    <submittedName>
        <fullName evidence="1">Uncharacterized protein</fullName>
    </submittedName>
</protein>
<keyword evidence="2" id="KW-1185">Reference proteome</keyword>
<feature type="non-terminal residue" evidence="1">
    <location>
        <position position="70"/>
    </location>
</feature>
<dbReference type="AlphaFoldDB" id="A0A1Y3BAG7"/>
<evidence type="ECO:0000313" key="1">
    <source>
        <dbReference type="EMBL" id="OTF77024.1"/>
    </source>
</evidence>
<feature type="non-terminal residue" evidence="1">
    <location>
        <position position="1"/>
    </location>
</feature>
<sequence length="70" mass="8237">LKCCGLTGLSEFASKLDPIDQSCYRRPLESEMELKSYEPYRIGCKQKLIDWLRKQRKTFIIYTCSLLTVQ</sequence>